<dbReference type="Pfam" id="PF01520">
    <property type="entry name" value="Amidase_3"/>
    <property type="match status" value="1"/>
</dbReference>
<proteinExistence type="predicted"/>
<keyword evidence="3" id="KW-0812">Transmembrane</keyword>
<evidence type="ECO:0000313" key="5">
    <source>
        <dbReference type="EMBL" id="NBJ94621.1"/>
    </source>
</evidence>
<gene>
    <name evidence="5" type="ORF">D5281_19085</name>
</gene>
<dbReference type="SUPFAM" id="SSF53187">
    <property type="entry name" value="Zn-dependent exopeptidases"/>
    <property type="match status" value="1"/>
</dbReference>
<feature type="region of interest" description="Disordered" evidence="2">
    <location>
        <begin position="75"/>
        <end position="100"/>
    </location>
</feature>
<comment type="caution">
    <text evidence="5">The sequence shown here is derived from an EMBL/GenBank/DDBJ whole genome shotgun (WGS) entry which is preliminary data.</text>
</comment>
<sequence length="493" mass="56175">MMHRTCKLPIKGRHERGIIFMYIRERGRLGKKRQRRRKSWKLGIGAALFFIITLGVYTFMEIVVFASPENPEVEAEAQAQKEAKSGDVSGNELTPEPEQYPKEKKSIVPLVVVDAGHGGLDVGCMEKDVSEKDINLQIAQRVKGRLEDMGFQVLLVREKDEYLAKEDRVEIANRFEADAYVSIHQNTYEGSDKSVGGIETWYDGTDIGRDSERLARLVHQETIKSTGAVERELWDIADFCVTNKTQMPACLIETGFLSNPQERALLTSPEYQEKVAQGIAEGIHLFFQPKTMYLTFDDGPSELCTDMVLDVLKANDVKATFFLIGEYVEKYPEVAKRIAEEGHTIGIHCYKHDYGALYESKESYLADFQKAYDVILETTGVEARLFRFPGGSVNPYNEDVCEEIVHEMTKKGFIYFDWNASLNDAVGNYEPEQLITNARETTLDRKKVVMLAHDRVLNTALCLEELLRQFPEYRMKPLNEHVKPVQFNLPDGK</sequence>
<dbReference type="GO" id="GO:0005975">
    <property type="term" value="P:carbohydrate metabolic process"/>
    <property type="evidence" value="ECO:0007669"/>
    <property type="project" value="InterPro"/>
</dbReference>
<dbReference type="Proteomes" id="UP001154420">
    <property type="component" value="Unassembled WGS sequence"/>
</dbReference>
<keyword evidence="1" id="KW-0378">Hydrolase</keyword>
<dbReference type="OrthoDB" id="9812065at2"/>
<dbReference type="CDD" id="cd10944">
    <property type="entry name" value="CE4_SmPgdA_like"/>
    <property type="match status" value="1"/>
</dbReference>
<protein>
    <submittedName>
        <fullName evidence="5">N-acetylmuramoyl-L-alanine amidase</fullName>
    </submittedName>
</protein>
<dbReference type="InterPro" id="IPR002509">
    <property type="entry name" value="NODB_dom"/>
</dbReference>
<evidence type="ECO:0000313" key="6">
    <source>
        <dbReference type="Proteomes" id="UP001154420"/>
    </source>
</evidence>
<evidence type="ECO:0000259" key="4">
    <source>
        <dbReference type="PROSITE" id="PS51677"/>
    </source>
</evidence>
<keyword evidence="3" id="KW-1133">Transmembrane helix</keyword>
<dbReference type="GO" id="GO:0008745">
    <property type="term" value="F:N-acetylmuramoyl-L-alanine amidase activity"/>
    <property type="evidence" value="ECO:0007669"/>
    <property type="project" value="InterPro"/>
</dbReference>
<dbReference type="SUPFAM" id="SSF88713">
    <property type="entry name" value="Glycoside hydrolase/deacetylase"/>
    <property type="match status" value="1"/>
</dbReference>
<dbReference type="CDD" id="cd02696">
    <property type="entry name" value="MurNAc-LAA"/>
    <property type="match status" value="1"/>
</dbReference>
<dbReference type="InterPro" id="IPR011330">
    <property type="entry name" value="Glyco_hydro/deAcase_b/a-brl"/>
</dbReference>
<feature type="domain" description="NodB homology" evidence="4">
    <location>
        <begin position="290"/>
        <end position="493"/>
    </location>
</feature>
<name>A0A9X5BIA0_9FIRM</name>
<reference evidence="5" key="1">
    <citation type="submission" date="2018-09" db="EMBL/GenBank/DDBJ databases">
        <title>Murine metabolic-syndrome-specific gut microbial biobank.</title>
        <authorList>
            <person name="Liu C."/>
        </authorList>
    </citation>
    <scope>NUCLEOTIDE SEQUENCE</scope>
    <source>
        <strain evidence="5">D42-62</strain>
    </source>
</reference>
<keyword evidence="6" id="KW-1185">Reference proteome</keyword>
<dbReference type="SMART" id="SM00646">
    <property type="entry name" value="Ami_3"/>
    <property type="match status" value="1"/>
</dbReference>
<evidence type="ECO:0000256" key="3">
    <source>
        <dbReference type="SAM" id="Phobius"/>
    </source>
</evidence>
<dbReference type="GO" id="GO:0009253">
    <property type="term" value="P:peptidoglycan catabolic process"/>
    <property type="evidence" value="ECO:0007669"/>
    <property type="project" value="InterPro"/>
</dbReference>
<dbReference type="EMBL" id="QZDT01000044">
    <property type="protein sequence ID" value="NBJ94621.1"/>
    <property type="molecule type" value="Genomic_DNA"/>
</dbReference>
<dbReference type="InterPro" id="IPR002508">
    <property type="entry name" value="MurNAc-LAA_cat"/>
</dbReference>
<dbReference type="Gene3D" id="3.40.630.40">
    <property type="entry name" value="Zn-dependent exopeptidases"/>
    <property type="match status" value="1"/>
</dbReference>
<dbReference type="Gene3D" id="3.20.20.370">
    <property type="entry name" value="Glycoside hydrolase/deacetylase"/>
    <property type="match status" value="1"/>
</dbReference>
<organism evidence="5 6">
    <name type="scientific">Parablautia muri</name>
    <dbReference type="NCBI Taxonomy" id="2320879"/>
    <lineage>
        <taxon>Bacteria</taxon>
        <taxon>Bacillati</taxon>
        <taxon>Bacillota</taxon>
        <taxon>Clostridia</taxon>
        <taxon>Lachnospirales</taxon>
        <taxon>Lachnospiraceae</taxon>
        <taxon>Parablautia</taxon>
    </lineage>
</organism>
<accession>A0A9X5BIA0</accession>
<dbReference type="GO" id="GO:0030288">
    <property type="term" value="C:outer membrane-bounded periplasmic space"/>
    <property type="evidence" value="ECO:0007669"/>
    <property type="project" value="TreeGrafter"/>
</dbReference>
<keyword evidence="3" id="KW-0472">Membrane</keyword>
<dbReference type="PANTHER" id="PTHR30404">
    <property type="entry name" value="N-ACETYLMURAMOYL-L-ALANINE AMIDASE"/>
    <property type="match status" value="1"/>
</dbReference>
<feature type="transmembrane region" description="Helical" evidence="3">
    <location>
        <begin position="40"/>
        <end position="60"/>
    </location>
</feature>
<dbReference type="Pfam" id="PF01522">
    <property type="entry name" value="Polysacc_deac_1"/>
    <property type="match status" value="1"/>
</dbReference>
<dbReference type="InterPro" id="IPR050695">
    <property type="entry name" value="N-acetylmuramoyl_amidase_3"/>
</dbReference>
<dbReference type="PANTHER" id="PTHR30404:SF0">
    <property type="entry name" value="N-ACETYLMURAMOYL-L-ALANINE AMIDASE AMIC"/>
    <property type="match status" value="1"/>
</dbReference>
<evidence type="ECO:0000256" key="2">
    <source>
        <dbReference type="SAM" id="MobiDB-lite"/>
    </source>
</evidence>
<dbReference type="PROSITE" id="PS51677">
    <property type="entry name" value="NODB"/>
    <property type="match status" value="1"/>
</dbReference>
<dbReference type="AlphaFoldDB" id="A0A9X5BIA0"/>
<evidence type="ECO:0000256" key="1">
    <source>
        <dbReference type="ARBA" id="ARBA00022801"/>
    </source>
</evidence>